<comment type="caution">
    <text evidence="2">The sequence shown here is derived from an EMBL/GenBank/DDBJ whole genome shotgun (WGS) entry which is preliminary data.</text>
</comment>
<dbReference type="AlphaFoldDB" id="A0A8H7HN07"/>
<evidence type="ECO:0000313" key="2">
    <source>
        <dbReference type="EMBL" id="KAF8703108.1"/>
    </source>
</evidence>
<feature type="non-terminal residue" evidence="2">
    <location>
        <position position="1"/>
    </location>
</feature>
<feature type="region of interest" description="Disordered" evidence="1">
    <location>
        <begin position="709"/>
        <end position="736"/>
    </location>
</feature>
<feature type="region of interest" description="Disordered" evidence="1">
    <location>
        <begin position="223"/>
        <end position="255"/>
    </location>
</feature>
<dbReference type="OrthoDB" id="3261690at2759"/>
<gene>
    <name evidence="2" type="ORF">RHS03_06205</name>
</gene>
<reference evidence="2" key="1">
    <citation type="submission" date="2020-09" db="EMBL/GenBank/DDBJ databases">
        <title>Comparative genome analyses of four rice-infecting Rhizoctonia solani isolates reveal extensive enrichment of homogalacturonan modification genes.</title>
        <authorList>
            <person name="Lee D.-Y."/>
            <person name="Jeon J."/>
            <person name="Kim K.-T."/>
            <person name="Cheong K."/>
            <person name="Song H."/>
            <person name="Choi G."/>
            <person name="Ko J."/>
            <person name="Opiyo S.O."/>
            <person name="Zuo S."/>
            <person name="Madhav S."/>
            <person name="Lee Y.-H."/>
            <person name="Wang G.-L."/>
        </authorList>
    </citation>
    <scope>NUCLEOTIDE SEQUENCE</scope>
    <source>
        <strain evidence="2">AG1-IA WGL</strain>
    </source>
</reference>
<accession>A0A8H7HN07</accession>
<dbReference type="EMBL" id="JACYCD010000078">
    <property type="protein sequence ID" value="KAF8703108.1"/>
    <property type="molecule type" value="Genomic_DNA"/>
</dbReference>
<organism evidence="2 3">
    <name type="scientific">Rhizoctonia solani</name>
    <dbReference type="NCBI Taxonomy" id="456999"/>
    <lineage>
        <taxon>Eukaryota</taxon>
        <taxon>Fungi</taxon>
        <taxon>Dikarya</taxon>
        <taxon>Basidiomycota</taxon>
        <taxon>Agaricomycotina</taxon>
        <taxon>Agaricomycetes</taxon>
        <taxon>Cantharellales</taxon>
        <taxon>Ceratobasidiaceae</taxon>
        <taxon>Rhizoctonia</taxon>
    </lineage>
</organism>
<evidence type="ECO:0000256" key="1">
    <source>
        <dbReference type="SAM" id="MobiDB-lite"/>
    </source>
</evidence>
<protein>
    <submittedName>
        <fullName evidence="2">Uncharacterized protein</fullName>
    </submittedName>
</protein>
<sequence length="915" mass="104392">MSSHFSSPDSSEPEESFEVDLRKDVDKNLPAIKLVTLREWLAIWLRLDRESTPQLRDAFCLCSHFYDPESRSLRRAQITFNDCRPLNNVTIHQLADVDSAVGVAPRVIPLIQSPTLKTVKYYMMRSMSHTLTSDLHIGTLDLPLGGDITKPMYIHKVPNIRFLDLGDNGMFRIHFPLLGTTGIDMYLSDSQMAQLYDLVFHPAALQTLPEDLVREWPGSYEDERFRSQNHKSKRKEYQSQGGGAQDMRGGTTQQTGRDVHVEYLQGWLDRAREIIHGAEELRWARYFFLSYELRGVKNREGSVHPPPEIPPVNIPDNFMDGNEDVEVEVDPESPRVKAVESVLSHFDTTLFMPGMWFIDIATRVTISPNPDDPSECTFADADMHSLLFQHYTGLPFARCEELVNGRGNHYQKDEVAHLNVLAGGRLTIPDWRRNDCGITYAQIYTTDKSNTYNIALAQNSQRTSAIRMLESWDQELTMHIDGLMSTFENSAHNHGVALRIETRVEYQNYPTCHLRVPDELLRRCVYVLDRDVFWKWKRYRLMSMRSVMCQWMAARSTFTLNRLPEAGTLLIIMEYMMNALVNRPASGGTWDQVHDVACVHKMKGRKLVPTRKLGALFLPTIRFKKDQQPRVSCNRVLSKATILYLLGARGQSITDTMAFDKIIGANLRKRPHDEDPRPWENAGVQNASAVPISNKQRLVTIRSTHDVANPIAGPDYVQDQEQYSSEEDDPEERESAAPLKQQLWNVICNYPIQIMNKAPNRSQPRESWCRLGKDELVAVTHDFFTSMENLTRAFESYYLFPADANKWNTTVAHLFPLIEGNVANLEKRQGVSNLGVVVEFCTMQIGLSEPQRAQLVKDARQYVSENWAWLPLGTGKNHLWSTGVSNVPKSAQQVGPLKGGPWMICNPRLLRAGTN</sequence>
<name>A0A8H7HN07_9AGAM</name>
<proteinExistence type="predicted"/>
<evidence type="ECO:0000313" key="3">
    <source>
        <dbReference type="Proteomes" id="UP000602905"/>
    </source>
</evidence>
<dbReference type="Proteomes" id="UP000602905">
    <property type="component" value="Unassembled WGS sequence"/>
</dbReference>